<feature type="transmembrane region" description="Helical" evidence="1">
    <location>
        <begin position="115"/>
        <end position="137"/>
    </location>
</feature>
<name>Q30VJ4_OLEA2</name>
<dbReference type="EMBL" id="CP000112">
    <property type="protein sequence ID" value="ABB40302.1"/>
    <property type="molecule type" value="Genomic_DNA"/>
</dbReference>
<dbReference type="STRING" id="207559.Dde_3509"/>
<feature type="transmembrane region" description="Helical" evidence="1">
    <location>
        <begin position="251"/>
        <end position="273"/>
    </location>
</feature>
<feature type="transmembrane region" description="Helical" evidence="1">
    <location>
        <begin position="217"/>
        <end position="239"/>
    </location>
</feature>
<gene>
    <name evidence="2" type="ordered locus">Dde_3509</name>
</gene>
<evidence type="ECO:0008006" key="4">
    <source>
        <dbReference type="Google" id="ProtNLM"/>
    </source>
</evidence>
<evidence type="ECO:0000313" key="2">
    <source>
        <dbReference type="EMBL" id="ABB40302.1"/>
    </source>
</evidence>
<proteinExistence type="predicted"/>
<sequence length="370" mass="40268">MHHENNVQAPAEAGETMHHAASDAAATAPFLAFTGTGKSLFFLYIINGLLTVLTLGIYSFWGTTKIRRYFWSHTKVQGEPLEYTGTGGQLFVGFLIGIVLLGLLALIALATDMLFGPPAGTLTGILIALLFAPYAIFRSMRFRLAHTRLHGIPFGLEGSPVRFAGRTLLRSFIALVTLGLMIPWAYAKVTADILGNIRYGDKMFTFTGKPMALVKAAILPMLLVIVPMAAYVGFLVMLASGSLAGYSSSELRTLILIIASALGLLTFISSLLWQCRFIRWAATGMHFGEAGLTCSITPLRLFVALLKFMLITLFTLGIGLPWAIVGLQRFFMQLYEPTGDIVFADVHRGPEQHEATGDGIAQAFDFDMGF</sequence>
<keyword evidence="3" id="KW-1185">Reference proteome</keyword>
<dbReference type="InterPro" id="IPR010295">
    <property type="entry name" value="DUF898"/>
</dbReference>
<dbReference type="HOGENOM" id="CLU_049287_1_0_7"/>
<evidence type="ECO:0000313" key="3">
    <source>
        <dbReference type="Proteomes" id="UP000002710"/>
    </source>
</evidence>
<dbReference type="AlphaFoldDB" id="Q30VJ4"/>
<feature type="transmembrane region" description="Helical" evidence="1">
    <location>
        <begin position="301"/>
        <end position="325"/>
    </location>
</feature>
<reference evidence="2 3" key="1">
    <citation type="journal article" date="2011" name="J. Bacteriol.">
        <title>Complete genome sequence and updated annotation of Desulfovibrio alaskensis G20.</title>
        <authorList>
            <person name="Hauser L.J."/>
            <person name="Land M.L."/>
            <person name="Brown S.D."/>
            <person name="Larimer F."/>
            <person name="Keller K.L."/>
            <person name="Rapp-Giles B.J."/>
            <person name="Price M.N."/>
            <person name="Lin M."/>
            <person name="Bruce D.C."/>
            <person name="Detter J.C."/>
            <person name="Tapia R."/>
            <person name="Han C.S."/>
            <person name="Goodwin L.A."/>
            <person name="Cheng J.F."/>
            <person name="Pitluck S."/>
            <person name="Copeland A."/>
            <person name="Lucas S."/>
            <person name="Nolan M."/>
            <person name="Lapidus A.L."/>
            <person name="Palumbo A.V."/>
            <person name="Wall J.D."/>
        </authorList>
    </citation>
    <scope>NUCLEOTIDE SEQUENCE [LARGE SCALE GENOMIC DNA]</scope>
    <source>
        <strain evidence="3">ATCC BAA 1058 / DSM 17464 / G20</strain>
    </source>
</reference>
<feature type="transmembrane region" description="Helical" evidence="1">
    <location>
        <begin position="90"/>
        <end position="109"/>
    </location>
</feature>
<organism evidence="2 3">
    <name type="scientific">Oleidesulfovibrio alaskensis (strain ATCC BAA-1058 / DSM 17464 / G20)</name>
    <name type="common">Desulfovibrio alaskensis</name>
    <dbReference type="NCBI Taxonomy" id="207559"/>
    <lineage>
        <taxon>Bacteria</taxon>
        <taxon>Pseudomonadati</taxon>
        <taxon>Thermodesulfobacteriota</taxon>
        <taxon>Desulfovibrionia</taxon>
        <taxon>Desulfovibrionales</taxon>
        <taxon>Desulfovibrionaceae</taxon>
        <taxon>Oleidesulfovibrio</taxon>
    </lineage>
</organism>
<dbReference type="eggNOG" id="COG4269">
    <property type="taxonomic scope" value="Bacteria"/>
</dbReference>
<keyword evidence="1" id="KW-1133">Transmembrane helix</keyword>
<evidence type="ECO:0000256" key="1">
    <source>
        <dbReference type="SAM" id="Phobius"/>
    </source>
</evidence>
<accession>Q30VJ4</accession>
<dbReference type="Proteomes" id="UP000002710">
    <property type="component" value="Chromosome"/>
</dbReference>
<feature type="transmembrane region" description="Helical" evidence="1">
    <location>
        <begin position="41"/>
        <end position="61"/>
    </location>
</feature>
<dbReference type="Pfam" id="PF05987">
    <property type="entry name" value="DUF898"/>
    <property type="match status" value="1"/>
</dbReference>
<keyword evidence="1" id="KW-0812">Transmembrane</keyword>
<keyword evidence="1" id="KW-0472">Membrane</keyword>
<dbReference type="RefSeq" id="WP_011369201.1">
    <property type="nucleotide sequence ID" value="NC_007519.1"/>
</dbReference>
<protein>
    <recommendedName>
        <fullName evidence="4">DUF898 domain-containing protein</fullName>
    </recommendedName>
</protein>
<dbReference type="KEGG" id="dde:Dde_3509"/>